<feature type="compositionally biased region" description="Polar residues" evidence="10">
    <location>
        <begin position="28"/>
        <end position="60"/>
    </location>
</feature>
<organism evidence="12 13">
    <name type="scientific">Truncatella angustata</name>
    <dbReference type="NCBI Taxonomy" id="152316"/>
    <lineage>
        <taxon>Eukaryota</taxon>
        <taxon>Fungi</taxon>
        <taxon>Dikarya</taxon>
        <taxon>Ascomycota</taxon>
        <taxon>Pezizomycotina</taxon>
        <taxon>Sordariomycetes</taxon>
        <taxon>Xylariomycetidae</taxon>
        <taxon>Amphisphaeriales</taxon>
        <taxon>Sporocadaceae</taxon>
        <taxon>Truncatella</taxon>
    </lineage>
</organism>
<evidence type="ECO:0000256" key="4">
    <source>
        <dbReference type="ARBA" id="ARBA00022771"/>
    </source>
</evidence>
<dbReference type="Pfam" id="PF00320">
    <property type="entry name" value="GATA"/>
    <property type="match status" value="2"/>
</dbReference>
<dbReference type="PRINTS" id="PR00619">
    <property type="entry name" value="GATAZNFINGER"/>
</dbReference>
<evidence type="ECO:0000256" key="5">
    <source>
        <dbReference type="ARBA" id="ARBA00022833"/>
    </source>
</evidence>
<dbReference type="GO" id="GO:0034757">
    <property type="term" value="P:negative regulation of iron ion transport"/>
    <property type="evidence" value="ECO:0007669"/>
    <property type="project" value="UniProtKB-ARBA"/>
</dbReference>
<dbReference type="InterPro" id="IPR013088">
    <property type="entry name" value="Znf_NHR/GATA"/>
</dbReference>
<dbReference type="AlphaFoldDB" id="A0A9P9A3S3"/>
<evidence type="ECO:0000256" key="9">
    <source>
        <dbReference type="PROSITE-ProRule" id="PRU00094"/>
    </source>
</evidence>
<accession>A0A9P9A3S3</accession>
<evidence type="ECO:0000259" key="11">
    <source>
        <dbReference type="PROSITE" id="PS50114"/>
    </source>
</evidence>
<evidence type="ECO:0000256" key="1">
    <source>
        <dbReference type="ARBA" id="ARBA00004123"/>
    </source>
</evidence>
<dbReference type="EMBL" id="JAGPXC010000001">
    <property type="protein sequence ID" value="KAH6659555.1"/>
    <property type="molecule type" value="Genomic_DNA"/>
</dbReference>
<dbReference type="GO" id="GO:0000978">
    <property type="term" value="F:RNA polymerase II cis-regulatory region sequence-specific DNA binding"/>
    <property type="evidence" value="ECO:0007669"/>
    <property type="project" value="TreeGrafter"/>
</dbReference>
<dbReference type="FunFam" id="3.30.50.10:FF:000039">
    <property type="entry name" value="Siderophore transcription factor SreA"/>
    <property type="match status" value="1"/>
</dbReference>
<dbReference type="SMART" id="SM00401">
    <property type="entry name" value="ZnF_GATA"/>
    <property type="match status" value="2"/>
</dbReference>
<dbReference type="Gene3D" id="3.30.50.10">
    <property type="entry name" value="Erythroid Transcription Factor GATA-1, subunit A"/>
    <property type="match status" value="2"/>
</dbReference>
<dbReference type="GO" id="GO:0000981">
    <property type="term" value="F:DNA-binding transcription factor activity, RNA polymerase II-specific"/>
    <property type="evidence" value="ECO:0007669"/>
    <property type="project" value="TreeGrafter"/>
</dbReference>
<evidence type="ECO:0000256" key="8">
    <source>
        <dbReference type="ARBA" id="ARBA00023242"/>
    </source>
</evidence>
<feature type="region of interest" description="Disordered" evidence="10">
    <location>
        <begin position="198"/>
        <end position="217"/>
    </location>
</feature>
<reference evidence="12" key="1">
    <citation type="journal article" date="2021" name="Nat. Commun.">
        <title>Genetic determinants of endophytism in the Arabidopsis root mycobiome.</title>
        <authorList>
            <person name="Mesny F."/>
            <person name="Miyauchi S."/>
            <person name="Thiergart T."/>
            <person name="Pickel B."/>
            <person name="Atanasova L."/>
            <person name="Karlsson M."/>
            <person name="Huettel B."/>
            <person name="Barry K.W."/>
            <person name="Haridas S."/>
            <person name="Chen C."/>
            <person name="Bauer D."/>
            <person name="Andreopoulos W."/>
            <person name="Pangilinan J."/>
            <person name="LaButti K."/>
            <person name="Riley R."/>
            <person name="Lipzen A."/>
            <person name="Clum A."/>
            <person name="Drula E."/>
            <person name="Henrissat B."/>
            <person name="Kohler A."/>
            <person name="Grigoriev I.V."/>
            <person name="Martin F.M."/>
            <person name="Hacquard S."/>
        </authorList>
    </citation>
    <scope>NUCLEOTIDE SEQUENCE</scope>
    <source>
        <strain evidence="12">MPI-SDFR-AT-0073</strain>
    </source>
</reference>
<keyword evidence="6" id="KW-0805">Transcription regulation</keyword>
<evidence type="ECO:0000256" key="2">
    <source>
        <dbReference type="ARBA" id="ARBA00022723"/>
    </source>
</evidence>
<dbReference type="PROSITE" id="PS50114">
    <property type="entry name" value="GATA_ZN_FINGER_2"/>
    <property type="match status" value="2"/>
</dbReference>
<evidence type="ECO:0000256" key="7">
    <source>
        <dbReference type="ARBA" id="ARBA00023163"/>
    </source>
</evidence>
<dbReference type="OrthoDB" id="515401at2759"/>
<feature type="compositionally biased region" description="Polar residues" evidence="10">
    <location>
        <begin position="198"/>
        <end position="209"/>
    </location>
</feature>
<feature type="region of interest" description="Disordered" evidence="10">
    <location>
        <begin position="1"/>
        <end position="82"/>
    </location>
</feature>
<dbReference type="PANTHER" id="PTHR10071:SF335">
    <property type="entry name" value="IRON-SENSING TRANSCRIPTIONAL REPRESSOR-RELATED"/>
    <property type="match status" value="1"/>
</dbReference>
<keyword evidence="5" id="KW-0862">Zinc</keyword>
<dbReference type="CDD" id="cd00202">
    <property type="entry name" value="ZnF_GATA"/>
    <property type="match status" value="2"/>
</dbReference>
<feature type="region of interest" description="Disordered" evidence="10">
    <location>
        <begin position="118"/>
        <end position="150"/>
    </location>
</feature>
<evidence type="ECO:0000313" key="13">
    <source>
        <dbReference type="Proteomes" id="UP000758603"/>
    </source>
</evidence>
<keyword evidence="2" id="KW-0479">Metal-binding</keyword>
<dbReference type="SUPFAM" id="SSF57716">
    <property type="entry name" value="Glucocorticoid receptor-like (DNA-binding domain)"/>
    <property type="match status" value="2"/>
</dbReference>
<evidence type="ECO:0000256" key="3">
    <source>
        <dbReference type="ARBA" id="ARBA00022737"/>
    </source>
</evidence>
<comment type="subcellular location">
    <subcellularLocation>
        <location evidence="1">Nucleus</location>
    </subcellularLocation>
</comment>
<dbReference type="PANTHER" id="PTHR10071">
    <property type="entry name" value="TRANSCRIPTION FACTOR GATA FAMILY MEMBER"/>
    <property type="match status" value="1"/>
</dbReference>
<dbReference type="InterPro" id="IPR039355">
    <property type="entry name" value="Transcription_factor_GATA"/>
</dbReference>
<keyword evidence="13" id="KW-1185">Reference proteome</keyword>
<dbReference type="GO" id="GO:0000122">
    <property type="term" value="P:negative regulation of transcription by RNA polymerase II"/>
    <property type="evidence" value="ECO:0007669"/>
    <property type="project" value="TreeGrafter"/>
</dbReference>
<proteinExistence type="predicted"/>
<feature type="compositionally biased region" description="Low complexity" evidence="10">
    <location>
        <begin position="396"/>
        <end position="406"/>
    </location>
</feature>
<feature type="compositionally biased region" description="Polar residues" evidence="10">
    <location>
        <begin position="10"/>
        <end position="20"/>
    </location>
</feature>
<keyword evidence="4 9" id="KW-0863">Zinc-finger</keyword>
<dbReference type="GO" id="GO:0006879">
    <property type="term" value="P:intracellular iron ion homeostasis"/>
    <property type="evidence" value="ECO:0007669"/>
    <property type="project" value="UniProtKB-ARBA"/>
</dbReference>
<dbReference type="FunFam" id="3.30.50.10:FF:000007">
    <property type="entry name" value="Nitrogen regulatory AreA, N-terminal"/>
    <property type="match status" value="1"/>
</dbReference>
<keyword evidence="7" id="KW-0804">Transcription</keyword>
<evidence type="ECO:0000313" key="12">
    <source>
        <dbReference type="EMBL" id="KAH6659555.1"/>
    </source>
</evidence>
<comment type="caution">
    <text evidence="12">The sequence shown here is derived from an EMBL/GenBank/DDBJ whole genome shotgun (WGS) entry which is preliminary data.</text>
</comment>
<feature type="domain" description="GATA-type" evidence="11">
    <location>
        <begin position="77"/>
        <end position="136"/>
    </location>
</feature>
<keyword evidence="3" id="KW-0677">Repeat</keyword>
<sequence length="524" mass="55405">MRTALPTRPMGSQESQNLSPNDAAYASSAGSRSPGTDSFTTSGRDIATSLSPSPAPFSTLTEEKSPNSKSNIGSSTGQGGQVCSNCNTTRTPLWRRSPQGATICNACGLYLKARNSQRPTNLKRPPTVVTASTTSRKSPEQASPKPCGQTNGATYVAADQTPTGSCPGGGRCNGTGGAVGCSGCPAYNNRVAKSAQLTGLQNQEASNRGSDLGDGPEPIDVAAHESQSSNTTVVIACQNCGTTVTPLWRRDESGHTICNACGLYYKLHGVHRPVTMKKAIIKRRKRVIPVSLGGAEEGTPMESVEVASQYSSSEERGSTNADGSVNLGFRRKQEHPMGLLPEPVRQGQSLTPMPHSDLAAYHTTYTPQSMDNRDSLTDNNRLAPLTSISMLGDRQSSLSPASFLSPSRKRSFSPADSEPPQGELGQNAKRLSSIKSILNPTAACHSPVSNPMEDAAESLRLLRSPASTMYSAPSPGALSVASTLPPLNDGERFKAERRLALQQEAERMREMLAAKERELAALGD</sequence>
<evidence type="ECO:0000256" key="6">
    <source>
        <dbReference type="ARBA" id="ARBA00023015"/>
    </source>
</evidence>
<feature type="region of interest" description="Disordered" evidence="10">
    <location>
        <begin position="387"/>
        <end position="426"/>
    </location>
</feature>
<feature type="compositionally biased region" description="Polar residues" evidence="10">
    <location>
        <begin position="67"/>
        <end position="82"/>
    </location>
</feature>
<protein>
    <recommendedName>
        <fullName evidence="11">GATA-type domain-containing protein</fullName>
    </recommendedName>
</protein>
<dbReference type="GO" id="GO:0005634">
    <property type="term" value="C:nucleus"/>
    <property type="evidence" value="ECO:0007669"/>
    <property type="project" value="UniProtKB-SubCell"/>
</dbReference>
<evidence type="ECO:0000256" key="10">
    <source>
        <dbReference type="SAM" id="MobiDB-lite"/>
    </source>
</evidence>
<dbReference type="PROSITE" id="PS00344">
    <property type="entry name" value="GATA_ZN_FINGER_1"/>
    <property type="match status" value="2"/>
</dbReference>
<keyword evidence="8" id="KW-0539">Nucleus</keyword>
<dbReference type="GO" id="GO:0008270">
    <property type="term" value="F:zinc ion binding"/>
    <property type="evidence" value="ECO:0007669"/>
    <property type="project" value="UniProtKB-KW"/>
</dbReference>
<feature type="domain" description="GATA-type" evidence="11">
    <location>
        <begin position="237"/>
        <end position="284"/>
    </location>
</feature>
<gene>
    <name evidence="12" type="ORF">BKA67DRAFT_652781</name>
</gene>
<name>A0A9P9A3S3_9PEZI</name>
<dbReference type="InterPro" id="IPR000679">
    <property type="entry name" value="Znf_GATA"/>
</dbReference>
<dbReference type="Proteomes" id="UP000758603">
    <property type="component" value="Unassembled WGS sequence"/>
</dbReference>
<dbReference type="GeneID" id="70135116"/>
<dbReference type="GO" id="GO:0045944">
    <property type="term" value="P:positive regulation of transcription by RNA polymerase II"/>
    <property type="evidence" value="ECO:0007669"/>
    <property type="project" value="TreeGrafter"/>
</dbReference>
<dbReference type="RefSeq" id="XP_045963686.1">
    <property type="nucleotide sequence ID" value="XM_046106225.1"/>
</dbReference>